<dbReference type="InterPro" id="IPR036318">
    <property type="entry name" value="FAD-bd_PCMH-like_sf"/>
</dbReference>
<evidence type="ECO:0000256" key="8">
    <source>
        <dbReference type="ARBA" id="ARBA00022490"/>
    </source>
</evidence>
<dbReference type="PROSITE" id="PS51387">
    <property type="entry name" value="FAD_PCMH"/>
    <property type="match status" value="1"/>
</dbReference>
<dbReference type="EC" id="1.3.1.98" evidence="6 20"/>
<dbReference type="EMBL" id="JAFEUM010000009">
    <property type="protein sequence ID" value="MBM7038308.1"/>
    <property type="molecule type" value="Genomic_DNA"/>
</dbReference>
<dbReference type="InterPro" id="IPR003170">
    <property type="entry name" value="MurB"/>
</dbReference>
<dbReference type="InterPro" id="IPR016169">
    <property type="entry name" value="FAD-bd_PCMH_sub2"/>
</dbReference>
<evidence type="ECO:0000256" key="4">
    <source>
        <dbReference type="ARBA" id="ARBA00004752"/>
    </source>
</evidence>
<comment type="caution">
    <text evidence="22">The sequence shown here is derived from an EMBL/GenBank/DDBJ whole genome shotgun (WGS) entry which is preliminary data.</text>
</comment>
<comment type="pathway">
    <text evidence="4 20">Cell wall biogenesis; peptidoglycan biosynthesis.</text>
</comment>
<evidence type="ECO:0000256" key="9">
    <source>
        <dbReference type="ARBA" id="ARBA00022618"/>
    </source>
</evidence>
<evidence type="ECO:0000256" key="20">
    <source>
        <dbReference type="HAMAP-Rule" id="MF_00037"/>
    </source>
</evidence>
<dbReference type="GO" id="GO:0008762">
    <property type="term" value="F:UDP-N-acetylmuramate dehydrogenase activity"/>
    <property type="evidence" value="ECO:0007669"/>
    <property type="project" value="UniProtKB-EC"/>
</dbReference>
<dbReference type="Proteomes" id="UP000809621">
    <property type="component" value="Unassembled WGS sequence"/>
</dbReference>
<dbReference type="PANTHER" id="PTHR21071:SF4">
    <property type="entry name" value="UDP-N-ACETYLENOLPYRUVOYLGLUCOSAMINE REDUCTASE"/>
    <property type="match status" value="1"/>
</dbReference>
<organism evidence="22 23">
    <name type="scientific">Vibrio ulleungensis</name>
    <dbReference type="NCBI Taxonomy" id="2807619"/>
    <lineage>
        <taxon>Bacteria</taxon>
        <taxon>Pseudomonadati</taxon>
        <taxon>Pseudomonadota</taxon>
        <taxon>Gammaproteobacteria</taxon>
        <taxon>Vibrionales</taxon>
        <taxon>Vibrionaceae</taxon>
        <taxon>Vibrio</taxon>
    </lineage>
</organism>
<keyword evidence="13 20" id="KW-0133">Cell shape</keyword>
<keyword evidence="12 20" id="KW-0521">NADP</keyword>
<proteinExistence type="inferred from homology"/>
<dbReference type="PANTHER" id="PTHR21071">
    <property type="entry name" value="UDP-N-ACETYLENOLPYRUVOYLGLUCOSAMINE REDUCTASE"/>
    <property type="match status" value="1"/>
</dbReference>
<evidence type="ECO:0000256" key="17">
    <source>
        <dbReference type="ARBA" id="ARBA00023316"/>
    </source>
</evidence>
<evidence type="ECO:0000313" key="23">
    <source>
        <dbReference type="Proteomes" id="UP000809621"/>
    </source>
</evidence>
<keyword evidence="17 20" id="KW-0961">Cell wall biogenesis/degradation</keyword>
<dbReference type="InterPro" id="IPR011601">
    <property type="entry name" value="MurB_C"/>
</dbReference>
<evidence type="ECO:0000259" key="21">
    <source>
        <dbReference type="PROSITE" id="PS51387"/>
    </source>
</evidence>
<keyword evidence="14 20" id="KW-0573">Peptidoglycan synthesis</keyword>
<gene>
    <name evidence="20 22" type="primary">murB</name>
    <name evidence="22" type="ORF">JQC93_18135</name>
</gene>
<reference evidence="22 23" key="1">
    <citation type="submission" date="2021-02" db="EMBL/GenBank/DDBJ databases">
        <authorList>
            <person name="Park J.-S."/>
        </authorList>
    </citation>
    <scope>NUCLEOTIDE SEQUENCE [LARGE SCALE GENOMIC DNA]</scope>
    <source>
        <strain evidence="22 23">188UL20-2</strain>
    </source>
</reference>
<evidence type="ECO:0000256" key="7">
    <source>
        <dbReference type="ARBA" id="ARBA00015188"/>
    </source>
</evidence>
<evidence type="ECO:0000256" key="1">
    <source>
        <dbReference type="ARBA" id="ARBA00001974"/>
    </source>
</evidence>
<evidence type="ECO:0000256" key="5">
    <source>
        <dbReference type="ARBA" id="ARBA00010485"/>
    </source>
</evidence>
<dbReference type="InterPro" id="IPR016167">
    <property type="entry name" value="FAD-bd_PCMH_sub1"/>
</dbReference>
<evidence type="ECO:0000256" key="18">
    <source>
        <dbReference type="ARBA" id="ARBA00031026"/>
    </source>
</evidence>
<dbReference type="Gene3D" id="3.30.43.10">
    <property type="entry name" value="Uridine Diphospho-n-acetylenolpyruvylglucosamine Reductase, domain 2"/>
    <property type="match status" value="1"/>
</dbReference>
<evidence type="ECO:0000256" key="2">
    <source>
        <dbReference type="ARBA" id="ARBA00003921"/>
    </source>
</evidence>
<evidence type="ECO:0000256" key="15">
    <source>
        <dbReference type="ARBA" id="ARBA00023002"/>
    </source>
</evidence>
<dbReference type="InterPro" id="IPR036635">
    <property type="entry name" value="MurB_C_sf"/>
</dbReference>
<protein>
    <recommendedName>
        <fullName evidence="7 20">UDP-N-acetylenolpyruvoylglucosamine reductase</fullName>
        <ecNumber evidence="6 20">1.3.1.98</ecNumber>
    </recommendedName>
    <alternativeName>
        <fullName evidence="18 20">UDP-N-acetylmuramate dehydrogenase</fullName>
    </alternativeName>
</protein>
<evidence type="ECO:0000256" key="13">
    <source>
        <dbReference type="ARBA" id="ARBA00022960"/>
    </source>
</evidence>
<comment type="similarity">
    <text evidence="5 20">Belongs to the MurB family.</text>
</comment>
<dbReference type="InterPro" id="IPR016166">
    <property type="entry name" value="FAD-bd_PCMH"/>
</dbReference>
<comment type="cofactor">
    <cofactor evidence="1 20">
        <name>FAD</name>
        <dbReference type="ChEBI" id="CHEBI:57692"/>
    </cofactor>
</comment>
<keyword evidence="15 20" id="KW-0560">Oxidoreductase</keyword>
<dbReference type="SUPFAM" id="SSF56194">
    <property type="entry name" value="Uridine diphospho-N-Acetylenolpyruvylglucosamine reductase, MurB, C-terminal domain"/>
    <property type="match status" value="1"/>
</dbReference>
<dbReference type="InterPro" id="IPR006094">
    <property type="entry name" value="Oxid_FAD_bind_N"/>
</dbReference>
<dbReference type="RefSeq" id="WP_205159774.1">
    <property type="nucleotide sequence ID" value="NZ_JAFEUM010000009.1"/>
</dbReference>
<name>A0ABS2HLE1_9VIBR</name>
<dbReference type="HAMAP" id="MF_00037">
    <property type="entry name" value="MurB"/>
    <property type="match status" value="1"/>
</dbReference>
<dbReference type="Pfam" id="PF01565">
    <property type="entry name" value="FAD_binding_4"/>
    <property type="match status" value="1"/>
</dbReference>
<feature type="domain" description="FAD-binding PCMH-type" evidence="21">
    <location>
        <begin position="17"/>
        <end position="185"/>
    </location>
</feature>
<dbReference type="NCBIfam" id="TIGR00179">
    <property type="entry name" value="murB"/>
    <property type="match status" value="1"/>
</dbReference>
<feature type="active site" description="Proton donor" evidence="20">
    <location>
        <position position="231"/>
    </location>
</feature>
<dbReference type="NCBIfam" id="NF000755">
    <property type="entry name" value="PRK00046.1"/>
    <property type="match status" value="1"/>
</dbReference>
<keyword evidence="11 20" id="KW-0274">FAD</keyword>
<feature type="active site" evidence="20">
    <location>
        <position position="326"/>
    </location>
</feature>
<accession>A0ABS2HLE1</accession>
<evidence type="ECO:0000256" key="12">
    <source>
        <dbReference type="ARBA" id="ARBA00022857"/>
    </source>
</evidence>
<feature type="active site" evidence="20">
    <location>
        <position position="161"/>
    </location>
</feature>
<keyword evidence="23" id="KW-1185">Reference proteome</keyword>
<comment type="function">
    <text evidence="2 20">Cell wall formation.</text>
</comment>
<keyword evidence="9 20" id="KW-0132">Cell division</keyword>
<dbReference type="SUPFAM" id="SSF56176">
    <property type="entry name" value="FAD-binding/transporter-associated domain-like"/>
    <property type="match status" value="1"/>
</dbReference>
<evidence type="ECO:0000313" key="22">
    <source>
        <dbReference type="EMBL" id="MBM7038308.1"/>
    </source>
</evidence>
<dbReference type="Pfam" id="PF02873">
    <property type="entry name" value="MurB_C"/>
    <property type="match status" value="1"/>
</dbReference>
<evidence type="ECO:0000256" key="3">
    <source>
        <dbReference type="ARBA" id="ARBA00004496"/>
    </source>
</evidence>
<evidence type="ECO:0000256" key="10">
    <source>
        <dbReference type="ARBA" id="ARBA00022630"/>
    </source>
</evidence>
<evidence type="ECO:0000256" key="11">
    <source>
        <dbReference type="ARBA" id="ARBA00022827"/>
    </source>
</evidence>
<keyword evidence="16 20" id="KW-0131">Cell cycle</keyword>
<keyword evidence="10 20" id="KW-0285">Flavoprotein</keyword>
<evidence type="ECO:0000256" key="6">
    <source>
        <dbReference type="ARBA" id="ARBA00012518"/>
    </source>
</evidence>
<comment type="catalytic activity">
    <reaction evidence="19 20">
        <text>UDP-N-acetyl-alpha-D-muramate + NADP(+) = UDP-N-acetyl-3-O-(1-carboxyvinyl)-alpha-D-glucosamine + NADPH + H(+)</text>
        <dbReference type="Rhea" id="RHEA:12248"/>
        <dbReference type="ChEBI" id="CHEBI:15378"/>
        <dbReference type="ChEBI" id="CHEBI:57783"/>
        <dbReference type="ChEBI" id="CHEBI:58349"/>
        <dbReference type="ChEBI" id="CHEBI:68483"/>
        <dbReference type="ChEBI" id="CHEBI:70757"/>
        <dbReference type="EC" id="1.3.1.98"/>
    </reaction>
</comment>
<keyword evidence="8 20" id="KW-0963">Cytoplasm</keyword>
<evidence type="ECO:0000256" key="14">
    <source>
        <dbReference type="ARBA" id="ARBA00022984"/>
    </source>
</evidence>
<dbReference type="Gene3D" id="3.30.465.10">
    <property type="match status" value="1"/>
</dbReference>
<evidence type="ECO:0000256" key="19">
    <source>
        <dbReference type="ARBA" id="ARBA00048914"/>
    </source>
</evidence>
<evidence type="ECO:0000256" key="16">
    <source>
        <dbReference type="ARBA" id="ARBA00023306"/>
    </source>
</evidence>
<dbReference type="Gene3D" id="3.90.78.10">
    <property type="entry name" value="UDP-N-acetylenolpyruvoylglucosamine reductase, C-terminal domain"/>
    <property type="match status" value="1"/>
</dbReference>
<comment type="subcellular location">
    <subcellularLocation>
        <location evidence="3 20">Cytoplasm</location>
    </subcellularLocation>
</comment>
<sequence length="345" mass="37855">MHESYSSSLKSLHTFHLDVHCAHIIEITSVDQIPKVFERLENRPHLILGRGSNVLFVEDFKGTVVLNRIGGIEIVEDSEFYHIHVGGGEDWPDFVSSMVDRGIGGFENLAMIPGCVGSSPIQNIGAYGVELDSLCTYVEYVDLQSAQTVRLPSSECGFGYRDSIFKHDIKDHVFITAVGFKVPKLWQPNLSYGALSESIDGDITIKSVFEAVCQTRKSKLPDPDEIGNAGSFFKNPVISKAQYSQLKDTFPNVVGFELEHGVKLAAGWLIDQAGLKGTLYGGAQVHPNQALVLTNPNQASPNDVVGLAHLVRRDVLEKFGVELQHEVRFIGALGETHLDALVSQL</sequence>